<evidence type="ECO:0000313" key="1">
    <source>
        <dbReference type="EMBL" id="BBG27762.1"/>
    </source>
</evidence>
<organism evidence="1 2">
    <name type="scientific">Sulfuracidifex tepidarius</name>
    <dbReference type="NCBI Taxonomy" id="1294262"/>
    <lineage>
        <taxon>Archaea</taxon>
        <taxon>Thermoproteota</taxon>
        <taxon>Thermoprotei</taxon>
        <taxon>Sulfolobales</taxon>
        <taxon>Sulfolobaceae</taxon>
        <taxon>Sulfuracidifex</taxon>
    </lineage>
</organism>
<sequence>MILNLIYISNADGDGSPCIKVYQGKSLSWWRCEDENSLYSSLLRLLQTSSKRFVLRNVYGNVTYIPDDPRFFAVDTKTDYLKGIMHNPVPIEEIASKGNVKRVTYRRKVVDIWGKAMNVEEFLGLGIRVIEPFKLPSL</sequence>
<reference evidence="2" key="1">
    <citation type="submission" date="2018-09" db="EMBL/GenBank/DDBJ databases">
        <title>Complete Genome Sequencing of Sulfolobus sp. JCM 16834.</title>
        <authorList>
            <person name="Kato S."/>
            <person name="Itoh T."/>
            <person name="Ohkuma M."/>
        </authorList>
    </citation>
    <scope>NUCLEOTIDE SEQUENCE [LARGE SCALE GENOMIC DNA]</scope>
    <source>
        <strain evidence="2">IC-007</strain>
    </source>
</reference>
<dbReference type="EMBL" id="AP018930">
    <property type="protein sequence ID" value="BBG27762.1"/>
    <property type="molecule type" value="Genomic_DNA"/>
</dbReference>
<accession>A0A510E5F4</accession>
<evidence type="ECO:0000313" key="2">
    <source>
        <dbReference type="Proteomes" id="UP000325030"/>
    </source>
</evidence>
<dbReference type="Proteomes" id="UP000325030">
    <property type="component" value="Chromosome"/>
</dbReference>
<dbReference type="AlphaFoldDB" id="A0A510E5F4"/>
<gene>
    <name evidence="1" type="ORF">IC007_2316</name>
</gene>
<proteinExistence type="predicted"/>
<protein>
    <submittedName>
        <fullName evidence="1">Uncharacterized protein</fullName>
    </submittedName>
</protein>
<name>A0A510E5F4_9CREN</name>